<dbReference type="WBParaSite" id="DME_0000664601-mRNA-1">
    <property type="protein sequence ID" value="DME_0000664601-mRNA-1"/>
    <property type="gene ID" value="DME_0000664601"/>
</dbReference>
<proteinExistence type="inferred from homology"/>
<feature type="compositionally biased region" description="Low complexity" evidence="2">
    <location>
        <begin position="43"/>
        <end position="64"/>
    </location>
</feature>
<dbReference type="SUPFAM" id="SSF47113">
    <property type="entry name" value="Histone-fold"/>
    <property type="match status" value="1"/>
</dbReference>
<dbReference type="PANTHER" id="PTHR45810:SF1">
    <property type="entry name" value="HISTONE H3-LIKE CENTROMERIC PROTEIN A"/>
    <property type="match status" value="1"/>
</dbReference>
<evidence type="ECO:0000313" key="3">
    <source>
        <dbReference type="EMBL" id="VDN51317.1"/>
    </source>
</evidence>
<evidence type="ECO:0000256" key="2">
    <source>
        <dbReference type="SAM" id="MobiDB-lite"/>
    </source>
</evidence>
<keyword evidence="5" id="KW-1185">Reference proteome</keyword>
<dbReference type="InterPro" id="IPR000164">
    <property type="entry name" value="Histone_H3/CENP-A"/>
</dbReference>
<organism evidence="4 6">
    <name type="scientific">Dracunculus medinensis</name>
    <name type="common">Guinea worm</name>
    <dbReference type="NCBI Taxonomy" id="318479"/>
    <lineage>
        <taxon>Eukaryota</taxon>
        <taxon>Metazoa</taxon>
        <taxon>Ecdysozoa</taxon>
        <taxon>Nematoda</taxon>
        <taxon>Chromadorea</taxon>
        <taxon>Rhabditida</taxon>
        <taxon>Spirurina</taxon>
        <taxon>Dracunculoidea</taxon>
        <taxon>Dracunculidae</taxon>
        <taxon>Dracunculus</taxon>
    </lineage>
</organism>
<evidence type="ECO:0000313" key="4">
    <source>
        <dbReference type="Proteomes" id="UP000038040"/>
    </source>
</evidence>
<sequence>MRRKTAAQAKFSKKSSLPLASRYNKENKRSTRMKHFVEGEEGSSALESDVSQSSSSSAQQNTQSIGERRLTTSYPAFMHIGSKNSPDSDSNNRSKMDYLGKQTVDELRTYKEHGKIRSHCSTSARRQAKESRKRSYYKNIAKEIKKYRKLTNCLIPKNSFKQLVQEILRGYQKGNNFRFQKDAVSALQQVNFFAKLE</sequence>
<gene>
    <name evidence="3" type="ORF">DME_LOCUS1290</name>
</gene>
<name>A0A0N4UGM0_DRAME</name>
<dbReference type="GO" id="GO:0046982">
    <property type="term" value="F:protein heterodimerization activity"/>
    <property type="evidence" value="ECO:0007669"/>
    <property type="project" value="InterPro"/>
</dbReference>
<dbReference type="Proteomes" id="UP000274756">
    <property type="component" value="Unassembled WGS sequence"/>
</dbReference>
<dbReference type="AlphaFoldDB" id="A0A0N4UGM0"/>
<dbReference type="GO" id="GO:0003677">
    <property type="term" value="F:DNA binding"/>
    <property type="evidence" value="ECO:0007669"/>
    <property type="project" value="InterPro"/>
</dbReference>
<reference evidence="3 5" key="2">
    <citation type="submission" date="2018-11" db="EMBL/GenBank/DDBJ databases">
        <authorList>
            <consortium name="Pathogen Informatics"/>
        </authorList>
    </citation>
    <scope>NUCLEOTIDE SEQUENCE [LARGE SCALE GENOMIC DNA]</scope>
</reference>
<dbReference type="Gene3D" id="1.10.20.10">
    <property type="entry name" value="Histone, subunit A"/>
    <property type="match status" value="1"/>
</dbReference>
<dbReference type="GO" id="GO:0030527">
    <property type="term" value="F:structural constituent of chromatin"/>
    <property type="evidence" value="ECO:0007669"/>
    <property type="project" value="InterPro"/>
</dbReference>
<feature type="region of interest" description="Disordered" evidence="2">
    <location>
        <begin position="1"/>
        <end position="70"/>
    </location>
</feature>
<evidence type="ECO:0000313" key="6">
    <source>
        <dbReference type="WBParaSite" id="DME_0000664601-mRNA-1"/>
    </source>
</evidence>
<evidence type="ECO:0000313" key="5">
    <source>
        <dbReference type="Proteomes" id="UP000274756"/>
    </source>
</evidence>
<dbReference type="Proteomes" id="UP000038040">
    <property type="component" value="Unplaced"/>
</dbReference>
<comment type="similarity">
    <text evidence="1">Belongs to the histone H3 family.</text>
</comment>
<reference evidence="6" key="1">
    <citation type="submission" date="2017-02" db="UniProtKB">
        <authorList>
            <consortium name="WormBaseParasite"/>
        </authorList>
    </citation>
    <scope>IDENTIFICATION</scope>
</reference>
<dbReference type="PANTHER" id="PTHR45810">
    <property type="entry name" value="HISTONE H3.2"/>
    <property type="match status" value="1"/>
</dbReference>
<protein>
    <submittedName>
        <fullName evidence="6">Histone domain-containing protein</fullName>
    </submittedName>
</protein>
<dbReference type="GO" id="GO:0000786">
    <property type="term" value="C:nucleosome"/>
    <property type="evidence" value="ECO:0007669"/>
    <property type="project" value="InterPro"/>
</dbReference>
<accession>A0A0N4UGM0</accession>
<evidence type="ECO:0000256" key="1">
    <source>
        <dbReference type="ARBA" id="ARBA00010343"/>
    </source>
</evidence>
<dbReference type="EMBL" id="UYYG01000017">
    <property type="protein sequence ID" value="VDN51317.1"/>
    <property type="molecule type" value="Genomic_DNA"/>
</dbReference>
<dbReference type="InterPro" id="IPR009072">
    <property type="entry name" value="Histone-fold"/>
</dbReference>